<dbReference type="InterPro" id="IPR020471">
    <property type="entry name" value="AKR"/>
</dbReference>
<dbReference type="GO" id="GO:0016491">
    <property type="term" value="F:oxidoreductase activity"/>
    <property type="evidence" value="ECO:0007669"/>
    <property type="project" value="UniProtKB-KW"/>
</dbReference>
<organism evidence="3 4">
    <name type="scientific">Candidatus Mediterraneibacter faecavium</name>
    <dbReference type="NCBI Taxonomy" id="2838668"/>
    <lineage>
        <taxon>Bacteria</taxon>
        <taxon>Bacillati</taxon>
        <taxon>Bacillota</taxon>
        <taxon>Clostridia</taxon>
        <taxon>Lachnospirales</taxon>
        <taxon>Lachnospiraceae</taxon>
        <taxon>Mediterraneibacter</taxon>
    </lineage>
</organism>
<reference evidence="3" key="1">
    <citation type="journal article" date="2021" name="PeerJ">
        <title>Extensive microbial diversity within the chicken gut microbiome revealed by metagenomics and culture.</title>
        <authorList>
            <person name="Gilroy R."/>
            <person name="Ravi A."/>
            <person name="Getino M."/>
            <person name="Pursley I."/>
            <person name="Horton D.L."/>
            <person name="Alikhan N.F."/>
            <person name="Baker D."/>
            <person name="Gharbi K."/>
            <person name="Hall N."/>
            <person name="Watson M."/>
            <person name="Adriaenssens E.M."/>
            <person name="Foster-Nyarko E."/>
            <person name="Jarju S."/>
            <person name="Secka A."/>
            <person name="Antonio M."/>
            <person name="Oren A."/>
            <person name="Chaudhuri R.R."/>
            <person name="La Ragione R."/>
            <person name="Hildebrand F."/>
            <person name="Pallen M.J."/>
        </authorList>
    </citation>
    <scope>NUCLEOTIDE SEQUENCE</scope>
    <source>
        <strain evidence="3">CHK196-7946</strain>
    </source>
</reference>
<evidence type="ECO:0000259" key="2">
    <source>
        <dbReference type="Pfam" id="PF00248"/>
    </source>
</evidence>
<keyword evidence="1" id="KW-0560">Oxidoreductase</keyword>
<dbReference type="Gene3D" id="3.20.20.100">
    <property type="entry name" value="NADP-dependent oxidoreductase domain"/>
    <property type="match status" value="1"/>
</dbReference>
<dbReference type="InterPro" id="IPR050523">
    <property type="entry name" value="AKR_Detox_Biosynth"/>
</dbReference>
<dbReference type="Pfam" id="PF00248">
    <property type="entry name" value="Aldo_ket_red"/>
    <property type="match status" value="1"/>
</dbReference>
<feature type="domain" description="NADP-dependent oxidoreductase" evidence="2">
    <location>
        <begin position="15"/>
        <end position="333"/>
    </location>
</feature>
<dbReference type="InterPro" id="IPR036812">
    <property type="entry name" value="NAD(P)_OxRdtase_dom_sf"/>
</dbReference>
<dbReference type="SUPFAM" id="SSF51430">
    <property type="entry name" value="NAD(P)-linked oxidoreductase"/>
    <property type="match status" value="1"/>
</dbReference>
<gene>
    <name evidence="3" type="ORF">H9697_09090</name>
</gene>
<accession>A0A9D2QBH5</accession>
<evidence type="ECO:0000256" key="1">
    <source>
        <dbReference type="ARBA" id="ARBA00023002"/>
    </source>
</evidence>
<proteinExistence type="predicted"/>
<dbReference type="CDD" id="cd19082">
    <property type="entry name" value="AKR_AKR10A1_2"/>
    <property type="match status" value="1"/>
</dbReference>
<name>A0A9D2QBH5_9FIRM</name>
<evidence type="ECO:0000313" key="3">
    <source>
        <dbReference type="EMBL" id="HJC75081.1"/>
    </source>
</evidence>
<dbReference type="GO" id="GO:0005829">
    <property type="term" value="C:cytosol"/>
    <property type="evidence" value="ECO:0007669"/>
    <property type="project" value="TreeGrafter"/>
</dbReference>
<comment type="caution">
    <text evidence="3">The sequence shown here is derived from an EMBL/GenBank/DDBJ whole genome shotgun (WGS) entry which is preliminary data.</text>
</comment>
<dbReference type="PRINTS" id="PR00069">
    <property type="entry name" value="ALDKETRDTASE"/>
</dbReference>
<dbReference type="EMBL" id="DWVY01000047">
    <property type="protein sequence ID" value="HJC75081.1"/>
    <property type="molecule type" value="Genomic_DNA"/>
</dbReference>
<dbReference type="InterPro" id="IPR023210">
    <property type="entry name" value="NADP_OxRdtase_dom"/>
</dbReference>
<dbReference type="AlphaFoldDB" id="A0A9D2QBH5"/>
<reference evidence="3" key="2">
    <citation type="submission" date="2021-04" db="EMBL/GenBank/DDBJ databases">
        <authorList>
            <person name="Gilroy R."/>
        </authorList>
    </citation>
    <scope>NUCLEOTIDE SEQUENCE</scope>
    <source>
        <strain evidence="3">CHK196-7946</strain>
    </source>
</reference>
<dbReference type="Proteomes" id="UP000823902">
    <property type="component" value="Unassembled WGS sequence"/>
</dbReference>
<protein>
    <submittedName>
        <fullName evidence="3">Aldo/keto reductase</fullName>
    </submittedName>
</protein>
<sequence>MRYKKLKTLDRDVSRLIMGTMYLYNGSEEDGFRYLDMATEMGVNIFDSAQSYGDSEVTLGKWMKARGNREDVVVITKGCHPNQFRSRVHDFDLHADLYDSQAKLQTDYIDIYLIHKDDESYPVGKLMEALNEHYKAGRIRSFGVSNWRHERIQEANDYAAAHGLHGLDFSSPNFTLADYKADPWGPGNVSISGPKNAEAREWYRKTQMPVFSFSSLARGFFSGRITRELYEAQKNEDFNPMFLFMGKATKDQLSGHTEKIDPICANSFCFDENFTRLERCAELAEKKGCTIPQIAMAYILNAGLDVYPIVGAANKEELQSSIDALDIVLSPEEEKWLDLGWNSKVSSCLITIIYMYWMFKKRDYS</sequence>
<dbReference type="PANTHER" id="PTHR43364">
    <property type="entry name" value="NADH-SPECIFIC METHYLGLYOXAL REDUCTASE-RELATED"/>
    <property type="match status" value="1"/>
</dbReference>
<dbReference type="PANTHER" id="PTHR43364:SF4">
    <property type="entry name" value="NAD(P)-LINKED OXIDOREDUCTASE SUPERFAMILY PROTEIN"/>
    <property type="match status" value="1"/>
</dbReference>
<evidence type="ECO:0000313" key="4">
    <source>
        <dbReference type="Proteomes" id="UP000823902"/>
    </source>
</evidence>